<name>A0AAN6GQQ1_9BASI</name>
<feature type="compositionally biased region" description="Acidic residues" evidence="2">
    <location>
        <begin position="208"/>
        <end position="219"/>
    </location>
</feature>
<dbReference type="EMBL" id="JAPDMZ010000058">
    <property type="protein sequence ID" value="KAK0552805.1"/>
    <property type="molecule type" value="Genomic_DNA"/>
</dbReference>
<dbReference type="SUPFAM" id="SSF49764">
    <property type="entry name" value="HSP20-like chaperones"/>
    <property type="match status" value="1"/>
</dbReference>
<dbReference type="PROSITE" id="PS51203">
    <property type="entry name" value="CS"/>
    <property type="match status" value="1"/>
</dbReference>
<dbReference type="FunFam" id="2.60.40.790:FF:000013">
    <property type="entry name" value="Very-long-chain (3R)-3-hydroxyacyl-CoA dehydratase"/>
    <property type="match status" value="1"/>
</dbReference>
<dbReference type="Gene3D" id="2.60.40.790">
    <property type="match status" value="1"/>
</dbReference>
<evidence type="ECO:0000259" key="3">
    <source>
        <dbReference type="PROSITE" id="PS51203"/>
    </source>
</evidence>
<keyword evidence="5" id="KW-1185">Reference proteome</keyword>
<comment type="similarity">
    <text evidence="1">Belongs to the p23/wos2 family.</text>
</comment>
<dbReference type="PANTHER" id="PTHR22932">
    <property type="entry name" value="TELOMERASE-BINDING PROTEIN P23 HSP90 CO-CHAPERONE"/>
    <property type="match status" value="1"/>
</dbReference>
<organism evidence="4 5">
    <name type="scientific">Tilletia horrida</name>
    <dbReference type="NCBI Taxonomy" id="155126"/>
    <lineage>
        <taxon>Eukaryota</taxon>
        <taxon>Fungi</taxon>
        <taxon>Dikarya</taxon>
        <taxon>Basidiomycota</taxon>
        <taxon>Ustilaginomycotina</taxon>
        <taxon>Exobasidiomycetes</taxon>
        <taxon>Tilletiales</taxon>
        <taxon>Tilletiaceae</taxon>
        <taxon>Tilletia</taxon>
    </lineage>
</organism>
<gene>
    <name evidence="4" type="primary">wos2</name>
    <name evidence="4" type="ORF">OC846_002756</name>
</gene>
<dbReference type="Proteomes" id="UP001176517">
    <property type="component" value="Unassembled WGS sequence"/>
</dbReference>
<dbReference type="PANTHER" id="PTHR22932:SF1">
    <property type="entry name" value="CO-CHAPERONE PROTEIN DAF-41"/>
    <property type="match status" value="1"/>
</dbReference>
<protein>
    <submittedName>
        <fullName evidence="4">P23 chaperone protein wos2</fullName>
    </submittedName>
</protein>
<dbReference type="AlphaFoldDB" id="A0AAN6GQQ1"/>
<dbReference type="CDD" id="cd06465">
    <property type="entry name" value="p23_hB-ind1_like"/>
    <property type="match status" value="1"/>
</dbReference>
<evidence type="ECO:0000313" key="5">
    <source>
        <dbReference type="Proteomes" id="UP001176517"/>
    </source>
</evidence>
<evidence type="ECO:0000256" key="2">
    <source>
        <dbReference type="SAM" id="MobiDB-lite"/>
    </source>
</evidence>
<comment type="caution">
    <text evidence="4">The sequence shown here is derived from an EMBL/GenBank/DDBJ whole genome shotgun (WGS) entry which is preliminary data.</text>
</comment>
<dbReference type="InterPro" id="IPR008978">
    <property type="entry name" value="HSP20-like_chaperone"/>
</dbReference>
<sequence length="247" mass="25602">MASAAHAPEVLWAQRSNEHDAEKNVVMLTINAPNLPPPPATKLDLTATGLKFSATVAEDKSKAIEGKQYELSLDFFDEIDVENSKQSQSAKNIYLVLRKKKAQEEYWPRLTKEKARLHFLKTDFNKWVDEDEQNGAADDVAAGGAGGFGGMDEGMMGGFGGAGGAGGMDFASMLGGAGAGGAGGAGGLDLQKMLAEMGQAGGAGADGLDFDDDDEDDAGAEGAEGAAKEGEEAPAVESQLKNVESVD</sequence>
<evidence type="ECO:0000313" key="4">
    <source>
        <dbReference type="EMBL" id="KAK0552805.1"/>
    </source>
</evidence>
<reference evidence="4" key="1">
    <citation type="journal article" date="2023" name="PhytoFront">
        <title>Draft Genome Resources of Seven Strains of Tilletia horrida, Causal Agent of Kernel Smut of Rice.</title>
        <authorList>
            <person name="Khanal S."/>
            <person name="Antony Babu S."/>
            <person name="Zhou X.G."/>
        </authorList>
    </citation>
    <scope>NUCLEOTIDE SEQUENCE</scope>
    <source>
        <strain evidence="4">TX6</strain>
    </source>
</reference>
<evidence type="ECO:0000256" key="1">
    <source>
        <dbReference type="ARBA" id="ARBA00025733"/>
    </source>
</evidence>
<dbReference type="GO" id="GO:0051131">
    <property type="term" value="P:chaperone-mediated protein complex assembly"/>
    <property type="evidence" value="ECO:0007669"/>
    <property type="project" value="TreeGrafter"/>
</dbReference>
<dbReference type="GO" id="GO:0005634">
    <property type="term" value="C:nucleus"/>
    <property type="evidence" value="ECO:0007669"/>
    <property type="project" value="TreeGrafter"/>
</dbReference>
<feature type="domain" description="CS" evidence="3">
    <location>
        <begin position="5"/>
        <end position="111"/>
    </location>
</feature>
<dbReference type="InterPro" id="IPR045250">
    <property type="entry name" value="p23-like"/>
</dbReference>
<proteinExistence type="inferred from homology"/>
<dbReference type="InterPro" id="IPR007052">
    <property type="entry name" value="CS_dom"/>
</dbReference>
<dbReference type="GO" id="GO:0051087">
    <property type="term" value="F:protein-folding chaperone binding"/>
    <property type="evidence" value="ECO:0007669"/>
    <property type="project" value="TreeGrafter"/>
</dbReference>
<dbReference type="GO" id="GO:0006457">
    <property type="term" value="P:protein folding"/>
    <property type="evidence" value="ECO:0007669"/>
    <property type="project" value="TreeGrafter"/>
</dbReference>
<feature type="region of interest" description="Disordered" evidence="2">
    <location>
        <begin position="201"/>
        <end position="247"/>
    </location>
</feature>
<dbReference type="GO" id="GO:0051879">
    <property type="term" value="F:Hsp90 protein binding"/>
    <property type="evidence" value="ECO:0007669"/>
    <property type="project" value="InterPro"/>
</dbReference>
<accession>A0AAN6GQQ1</accession>
<dbReference type="GO" id="GO:0005829">
    <property type="term" value="C:cytosol"/>
    <property type="evidence" value="ECO:0007669"/>
    <property type="project" value="TreeGrafter"/>
</dbReference>